<evidence type="ECO:0000313" key="3">
    <source>
        <dbReference type="Proteomes" id="UP000557899"/>
    </source>
</evidence>
<feature type="compositionally biased region" description="Pro residues" evidence="1">
    <location>
        <begin position="291"/>
        <end position="300"/>
    </location>
</feature>
<dbReference type="AlphaFoldDB" id="A0A7X6PNR6"/>
<feature type="compositionally biased region" description="Low complexity" evidence="1">
    <location>
        <begin position="281"/>
        <end position="290"/>
    </location>
</feature>
<name>A0A7X6PNR6_9CORY</name>
<gene>
    <name evidence="2" type="ORF">GX859_07960</name>
</gene>
<sequence length="300" mass="31871">MRPDRGEVGALHVLSIPAGHVYTAAVRPHDVTVTPAPDAPDTVGSPALDPLWWHRLPDAELPDLVHLHFGLGDPGIENVDDARAFTATLRRRGVPLVLTVHNLDNRHVTDQTEHHAILRVLLAAAAARITLTGEAARQLPADTQVIPHPRVVADPPQGRGTAIGVFLKSLRTNVIADPVFYRIVGRVVHRSTGQPLRVHLHEDSRTAHLTHALSGPEVADIIDLRSHTRCPTTPCTAPSASAAPSSCPTSAAPTPAGWRCAATSGPPWPCPTAACTRTRRMTPAPSRSTPPATPSPPPAP</sequence>
<feature type="region of interest" description="Disordered" evidence="1">
    <location>
        <begin position="273"/>
        <end position="300"/>
    </location>
</feature>
<organism evidence="2 3">
    <name type="scientific">Corynebacterium humireducens</name>
    <dbReference type="NCBI Taxonomy" id="1223514"/>
    <lineage>
        <taxon>Bacteria</taxon>
        <taxon>Bacillati</taxon>
        <taxon>Actinomycetota</taxon>
        <taxon>Actinomycetes</taxon>
        <taxon>Mycobacteriales</taxon>
        <taxon>Corynebacteriaceae</taxon>
        <taxon>Corynebacterium</taxon>
    </lineage>
</organism>
<accession>A0A7X6PNR6</accession>
<comment type="caution">
    <text evidence="2">The sequence shown here is derived from an EMBL/GenBank/DDBJ whole genome shotgun (WGS) entry which is preliminary data.</text>
</comment>
<dbReference type="Gene3D" id="3.40.50.2000">
    <property type="entry name" value="Glycogen Phosphorylase B"/>
    <property type="match status" value="1"/>
</dbReference>
<evidence type="ECO:0000256" key="1">
    <source>
        <dbReference type="SAM" id="MobiDB-lite"/>
    </source>
</evidence>
<feature type="compositionally biased region" description="Low complexity" evidence="1">
    <location>
        <begin position="232"/>
        <end position="256"/>
    </location>
</feature>
<feature type="region of interest" description="Disordered" evidence="1">
    <location>
        <begin position="232"/>
        <end position="258"/>
    </location>
</feature>
<dbReference type="SUPFAM" id="SSF53756">
    <property type="entry name" value="UDP-Glycosyltransferase/glycogen phosphorylase"/>
    <property type="match status" value="1"/>
</dbReference>
<evidence type="ECO:0000313" key="2">
    <source>
        <dbReference type="EMBL" id="NLA56216.1"/>
    </source>
</evidence>
<protein>
    <submittedName>
        <fullName evidence="2">UDP-N-acetyl glucosamine 2-epimerase</fullName>
    </submittedName>
</protein>
<proteinExistence type="predicted"/>
<reference evidence="2 3" key="1">
    <citation type="journal article" date="2020" name="Biotechnol. Biofuels">
        <title>New insights from the biogas microbiome by comprehensive genome-resolved metagenomics of nearly 1600 species originating from multiple anaerobic digesters.</title>
        <authorList>
            <person name="Campanaro S."/>
            <person name="Treu L."/>
            <person name="Rodriguez-R L.M."/>
            <person name="Kovalovszki A."/>
            <person name="Ziels R.M."/>
            <person name="Maus I."/>
            <person name="Zhu X."/>
            <person name="Kougias P.G."/>
            <person name="Basile A."/>
            <person name="Luo G."/>
            <person name="Schluter A."/>
            <person name="Konstantinidis K.T."/>
            <person name="Angelidaki I."/>
        </authorList>
    </citation>
    <scope>NUCLEOTIDE SEQUENCE [LARGE SCALE GENOMIC DNA]</scope>
    <source>
        <strain evidence="2">AS15tlH2ME_198</strain>
    </source>
</reference>
<dbReference type="Proteomes" id="UP000557899">
    <property type="component" value="Unassembled WGS sequence"/>
</dbReference>
<dbReference type="EMBL" id="JAAZHI010000162">
    <property type="protein sequence ID" value="NLA56216.1"/>
    <property type="molecule type" value="Genomic_DNA"/>
</dbReference>